<dbReference type="Proteomes" id="UP000054217">
    <property type="component" value="Unassembled WGS sequence"/>
</dbReference>
<dbReference type="STRING" id="870435.A0A0C3PJ30"/>
<feature type="compositionally biased region" description="Polar residues" evidence="1">
    <location>
        <begin position="256"/>
        <end position="265"/>
    </location>
</feature>
<sequence length="453" mass="46964">MLATTTSALAFSVCLAAVVSGFSFTFTSEPQQCANLSLSISGAGTPPYSVLIIPYGPSPLPNNVEARTIVYEQFPGNSSSVSFQLRYPSTSQFVTVVSDSSGFGTGGTSVAATVMSSSDSSCYNATENVSPDFPFNIVPSNQVVQCSPSRLWWDPSQVQGTVSFQGVIPGGQSFAIPAGTLSQVADEGTGFNWTASVRAGTTLILVAGDGRGLGSGGSGLYNVAAGLYPDSSCLSNSSPSSTAGPPAGGSYPTDVSGDQTPGNSSHSTNVGAIVGGVVGGLVFAAILVLAGLYIIRRKTSSSNKEQPVDLLHGDPDDSDQAPPPDLPEYRPEPFLATEPTEASSSYQPDDTGRLSVAGSRYGALSDRPLSTMSLSEMQSARSGTPDRDMRHVSGPSASMVTSSRKSPQPRQLRPVNIIQHEDAGPSEVDSETIELPPAYTNINRKTARAEPEL</sequence>
<dbReference type="InParanoid" id="A0A0C3PJ30"/>
<dbReference type="EMBL" id="KN831945">
    <property type="protein sequence ID" value="KIO14150.1"/>
    <property type="molecule type" value="Genomic_DNA"/>
</dbReference>
<evidence type="ECO:0000313" key="5">
    <source>
        <dbReference type="Proteomes" id="UP000054217"/>
    </source>
</evidence>
<proteinExistence type="predicted"/>
<evidence type="ECO:0000256" key="1">
    <source>
        <dbReference type="SAM" id="MobiDB-lite"/>
    </source>
</evidence>
<keyword evidence="5" id="KW-1185">Reference proteome</keyword>
<protein>
    <recommendedName>
        <fullName evidence="6">Mid2 domain-containing protein</fullName>
    </recommendedName>
</protein>
<gene>
    <name evidence="4" type="ORF">M404DRAFT_992401</name>
</gene>
<keyword evidence="3" id="KW-0732">Signal</keyword>
<organism evidence="4 5">
    <name type="scientific">Pisolithus tinctorius Marx 270</name>
    <dbReference type="NCBI Taxonomy" id="870435"/>
    <lineage>
        <taxon>Eukaryota</taxon>
        <taxon>Fungi</taxon>
        <taxon>Dikarya</taxon>
        <taxon>Basidiomycota</taxon>
        <taxon>Agaricomycotina</taxon>
        <taxon>Agaricomycetes</taxon>
        <taxon>Agaricomycetidae</taxon>
        <taxon>Boletales</taxon>
        <taxon>Sclerodermatineae</taxon>
        <taxon>Pisolithaceae</taxon>
        <taxon>Pisolithus</taxon>
    </lineage>
</organism>
<evidence type="ECO:0000256" key="3">
    <source>
        <dbReference type="SAM" id="SignalP"/>
    </source>
</evidence>
<reference evidence="5" key="2">
    <citation type="submission" date="2015-01" db="EMBL/GenBank/DDBJ databases">
        <title>Evolutionary Origins and Diversification of the Mycorrhizal Mutualists.</title>
        <authorList>
            <consortium name="DOE Joint Genome Institute"/>
            <consortium name="Mycorrhizal Genomics Consortium"/>
            <person name="Kohler A."/>
            <person name="Kuo A."/>
            <person name="Nagy L.G."/>
            <person name="Floudas D."/>
            <person name="Copeland A."/>
            <person name="Barry K.W."/>
            <person name="Cichocki N."/>
            <person name="Veneault-Fourrey C."/>
            <person name="LaButti K."/>
            <person name="Lindquist E.A."/>
            <person name="Lipzen A."/>
            <person name="Lundell T."/>
            <person name="Morin E."/>
            <person name="Murat C."/>
            <person name="Riley R."/>
            <person name="Ohm R."/>
            <person name="Sun H."/>
            <person name="Tunlid A."/>
            <person name="Henrissat B."/>
            <person name="Grigoriev I.V."/>
            <person name="Hibbett D.S."/>
            <person name="Martin F."/>
        </authorList>
    </citation>
    <scope>NUCLEOTIDE SEQUENCE [LARGE SCALE GENOMIC DNA]</scope>
    <source>
        <strain evidence="5">Marx 270</strain>
    </source>
</reference>
<feature type="compositionally biased region" description="Low complexity" evidence="1">
    <location>
        <begin position="234"/>
        <end position="250"/>
    </location>
</feature>
<accession>A0A0C3PJ30</accession>
<feature type="transmembrane region" description="Helical" evidence="2">
    <location>
        <begin position="270"/>
        <end position="295"/>
    </location>
</feature>
<feature type="compositionally biased region" description="Polar residues" evidence="1">
    <location>
        <begin position="395"/>
        <end position="409"/>
    </location>
</feature>
<dbReference type="HOGENOM" id="CLU_033085_0_0_1"/>
<keyword evidence="2" id="KW-0472">Membrane</keyword>
<feature type="compositionally biased region" description="Polar residues" evidence="1">
    <location>
        <begin position="368"/>
        <end position="382"/>
    </location>
</feature>
<name>A0A0C3PJ30_PISTI</name>
<feature type="chain" id="PRO_5002167985" description="Mid2 domain-containing protein" evidence="3">
    <location>
        <begin position="22"/>
        <end position="453"/>
    </location>
</feature>
<keyword evidence="2" id="KW-1133">Transmembrane helix</keyword>
<evidence type="ECO:0000313" key="4">
    <source>
        <dbReference type="EMBL" id="KIO14150.1"/>
    </source>
</evidence>
<reference evidence="4 5" key="1">
    <citation type="submission" date="2014-04" db="EMBL/GenBank/DDBJ databases">
        <authorList>
            <consortium name="DOE Joint Genome Institute"/>
            <person name="Kuo A."/>
            <person name="Kohler A."/>
            <person name="Costa M.D."/>
            <person name="Nagy L.G."/>
            <person name="Floudas D."/>
            <person name="Copeland A."/>
            <person name="Barry K.W."/>
            <person name="Cichocki N."/>
            <person name="Veneault-Fourrey C."/>
            <person name="LaButti K."/>
            <person name="Lindquist E.A."/>
            <person name="Lipzen A."/>
            <person name="Lundell T."/>
            <person name="Morin E."/>
            <person name="Murat C."/>
            <person name="Sun H."/>
            <person name="Tunlid A."/>
            <person name="Henrissat B."/>
            <person name="Grigoriev I.V."/>
            <person name="Hibbett D.S."/>
            <person name="Martin F."/>
            <person name="Nordberg H.P."/>
            <person name="Cantor M.N."/>
            <person name="Hua S.X."/>
        </authorList>
    </citation>
    <scope>NUCLEOTIDE SEQUENCE [LARGE SCALE GENOMIC DNA]</scope>
    <source>
        <strain evidence="4 5">Marx 270</strain>
    </source>
</reference>
<feature type="region of interest" description="Disordered" evidence="1">
    <location>
        <begin position="301"/>
        <end position="453"/>
    </location>
</feature>
<keyword evidence="2" id="KW-0812">Transmembrane</keyword>
<evidence type="ECO:0008006" key="6">
    <source>
        <dbReference type="Google" id="ProtNLM"/>
    </source>
</evidence>
<dbReference type="OrthoDB" id="3267813at2759"/>
<dbReference type="AlphaFoldDB" id="A0A0C3PJ30"/>
<evidence type="ECO:0000256" key="2">
    <source>
        <dbReference type="SAM" id="Phobius"/>
    </source>
</evidence>
<feature type="region of interest" description="Disordered" evidence="1">
    <location>
        <begin position="234"/>
        <end position="265"/>
    </location>
</feature>
<feature type="signal peptide" evidence="3">
    <location>
        <begin position="1"/>
        <end position="21"/>
    </location>
</feature>